<accession>A0ABZ1R0D2</accession>
<dbReference type="EMBL" id="CP108038">
    <property type="protein sequence ID" value="WUN88422.1"/>
    <property type="molecule type" value="Genomic_DNA"/>
</dbReference>
<evidence type="ECO:0000313" key="3">
    <source>
        <dbReference type="Proteomes" id="UP001432071"/>
    </source>
</evidence>
<dbReference type="RefSeq" id="WP_328735710.1">
    <property type="nucleotide sequence ID" value="NZ_CP108038.1"/>
</dbReference>
<keyword evidence="3" id="KW-1185">Reference proteome</keyword>
<organism evidence="2 3">
    <name type="scientific">Streptomyces bobili</name>
    <dbReference type="NCBI Taxonomy" id="67280"/>
    <lineage>
        <taxon>Bacteria</taxon>
        <taxon>Bacillati</taxon>
        <taxon>Actinomycetota</taxon>
        <taxon>Actinomycetes</taxon>
        <taxon>Kitasatosporales</taxon>
        <taxon>Streptomycetaceae</taxon>
        <taxon>Streptomyces</taxon>
    </lineage>
</organism>
<protein>
    <submittedName>
        <fullName evidence="2">PIN-like domain-containing protein</fullName>
    </submittedName>
</protein>
<feature type="domain" description="PIN like" evidence="1">
    <location>
        <begin position="25"/>
        <end position="244"/>
    </location>
</feature>
<dbReference type="GeneID" id="93763532"/>
<proteinExistence type="predicted"/>
<dbReference type="InterPro" id="IPR041578">
    <property type="entry name" value="PIN_8"/>
</dbReference>
<name>A0ABZ1R0D2_9ACTN</name>
<sequence>MRAAFSEYYSPTDDEYQAILTAGTIVLDANVLLAPYKLGADARKQTFSILESLRDRLWIPYQAAWEFFENRPNVIAGEDKVYQGLLKPLTDAITKIESHFDTLNGHPVVTDEERVKIMRHIEDAVSSVHRLSGGRDGRLEDALQVDLVLQQWEGILAGRLGEQPSDEVRVEREKIAEQRYLNKIPPGYLDSEKEFNKYGDALLWMDLMEKVRAAPGPVLMITNDVKEDWYRRQSGRTIGPRVELVREMATVGGQYYQQRLAAFLQRAARVVDKNVSEESLEAISRTSEGVERTLLNRLVHEISLIESDVTISQPIPNNGPAPDLIVTTHQGIVGIEFKNYASKITSRDIDYVEQMFSNYPMDGFLLVSSGAVSPVATRTVVQAAGRKRIAARVVEINDFHSPDAIAQSFLSLLNQMRGHGINKNWRY</sequence>
<evidence type="ECO:0000259" key="1">
    <source>
        <dbReference type="Pfam" id="PF18476"/>
    </source>
</evidence>
<dbReference type="Proteomes" id="UP001432071">
    <property type="component" value="Chromosome"/>
</dbReference>
<evidence type="ECO:0000313" key="2">
    <source>
        <dbReference type="EMBL" id="WUN88422.1"/>
    </source>
</evidence>
<reference evidence="2" key="1">
    <citation type="submission" date="2022-10" db="EMBL/GenBank/DDBJ databases">
        <title>The complete genomes of actinobacterial strains from the NBC collection.</title>
        <authorList>
            <person name="Joergensen T.S."/>
            <person name="Alvarez Arevalo M."/>
            <person name="Sterndorff E.B."/>
            <person name="Faurdal D."/>
            <person name="Vuksanovic O."/>
            <person name="Mourched A.-S."/>
            <person name="Charusanti P."/>
            <person name="Shaw S."/>
            <person name="Blin K."/>
            <person name="Weber T."/>
        </authorList>
    </citation>
    <scope>NUCLEOTIDE SEQUENCE</scope>
    <source>
        <strain evidence="2">NBC_00302</strain>
    </source>
</reference>
<dbReference type="Pfam" id="PF18476">
    <property type="entry name" value="PIN_8"/>
    <property type="match status" value="1"/>
</dbReference>
<gene>
    <name evidence="2" type="ORF">OHT53_21145</name>
</gene>